<reference evidence="3" key="1">
    <citation type="journal article" date="2017" name="Nat. Ecol. Evol.">
        <title>Genome expansion and lineage-specific genetic innovations in the forest pathogenic fungi Armillaria.</title>
        <authorList>
            <person name="Sipos G."/>
            <person name="Prasanna A.N."/>
            <person name="Walter M.C."/>
            <person name="O'Connor E."/>
            <person name="Balint B."/>
            <person name="Krizsan K."/>
            <person name="Kiss B."/>
            <person name="Hess J."/>
            <person name="Varga T."/>
            <person name="Slot J."/>
            <person name="Riley R."/>
            <person name="Boka B."/>
            <person name="Rigling D."/>
            <person name="Barry K."/>
            <person name="Lee J."/>
            <person name="Mihaltcheva S."/>
            <person name="LaButti K."/>
            <person name="Lipzen A."/>
            <person name="Waldron R."/>
            <person name="Moloney N.M."/>
            <person name="Sperisen C."/>
            <person name="Kredics L."/>
            <person name="Vagvoelgyi C."/>
            <person name="Patrignani A."/>
            <person name="Fitzpatrick D."/>
            <person name="Nagy I."/>
            <person name="Doyle S."/>
            <person name="Anderson J.B."/>
            <person name="Grigoriev I.V."/>
            <person name="Gueldener U."/>
            <person name="Muensterkoetter M."/>
            <person name="Nagy L.G."/>
        </authorList>
    </citation>
    <scope>NUCLEOTIDE SEQUENCE [LARGE SCALE GENOMIC DNA]</scope>
    <source>
        <strain evidence="3">Ar21-2</strain>
    </source>
</reference>
<name>A0A2H3CV74_ARMGA</name>
<evidence type="ECO:0000256" key="1">
    <source>
        <dbReference type="SAM" id="Phobius"/>
    </source>
</evidence>
<dbReference type="OrthoDB" id="2850875at2759"/>
<keyword evidence="1" id="KW-0472">Membrane</keyword>
<evidence type="ECO:0000313" key="3">
    <source>
        <dbReference type="Proteomes" id="UP000217790"/>
    </source>
</evidence>
<sequence>MSVYDSTRYSHWADFYQIPIRDNNNINDRFIQSLWYILHSKNSSVWYHAAEYFASAAIELIDLVCSPSYWNILVWPFTRPHITRVLCTVDTILDSEEHLGDTCYELIRDISREIDSGSSVFSPSLQKRCKAASLTIEWETWRMELMMYELRKDFNPMGVREAYQRLAKYSGILCASVFILMIMAAFFVSDVSSEWAIRGLTLFYLLGYLAYEGFGASIPMYSTACALHKLNYTVLQSVWAWRDMRGFLTLIAGLEGWQLSDASHAHAKKFLDVFQASFMDGHVELWKTRSKIQTLTKFADEVQAVKEQDLHEDSSTARPLYRNGALQLGRAVLARLYAEVSNLVSRNNGS</sequence>
<organism evidence="2 3">
    <name type="scientific">Armillaria gallica</name>
    <name type="common">Bulbous honey fungus</name>
    <name type="synonym">Armillaria bulbosa</name>
    <dbReference type="NCBI Taxonomy" id="47427"/>
    <lineage>
        <taxon>Eukaryota</taxon>
        <taxon>Fungi</taxon>
        <taxon>Dikarya</taxon>
        <taxon>Basidiomycota</taxon>
        <taxon>Agaricomycotina</taxon>
        <taxon>Agaricomycetes</taxon>
        <taxon>Agaricomycetidae</taxon>
        <taxon>Agaricales</taxon>
        <taxon>Marasmiineae</taxon>
        <taxon>Physalacriaceae</taxon>
        <taxon>Armillaria</taxon>
    </lineage>
</organism>
<evidence type="ECO:0000313" key="2">
    <source>
        <dbReference type="EMBL" id="PBK80657.1"/>
    </source>
</evidence>
<dbReference type="EMBL" id="KZ293742">
    <property type="protein sequence ID" value="PBK80657.1"/>
    <property type="molecule type" value="Genomic_DNA"/>
</dbReference>
<dbReference type="OMA" id="SEWAIRG"/>
<feature type="transmembrane region" description="Helical" evidence="1">
    <location>
        <begin position="166"/>
        <end position="189"/>
    </location>
</feature>
<proteinExistence type="predicted"/>
<protein>
    <submittedName>
        <fullName evidence="2">Uncharacterized protein</fullName>
    </submittedName>
</protein>
<dbReference type="Proteomes" id="UP000217790">
    <property type="component" value="Unassembled WGS sequence"/>
</dbReference>
<accession>A0A2H3CV74</accession>
<keyword evidence="1" id="KW-0812">Transmembrane</keyword>
<keyword evidence="1" id="KW-1133">Transmembrane helix</keyword>
<dbReference type="InParanoid" id="A0A2H3CV74"/>
<dbReference type="AlphaFoldDB" id="A0A2H3CV74"/>
<gene>
    <name evidence="2" type="ORF">ARMGADRAFT_1171791</name>
</gene>
<keyword evidence="3" id="KW-1185">Reference proteome</keyword>